<feature type="region of interest" description="Disordered" evidence="1">
    <location>
        <begin position="291"/>
        <end position="321"/>
    </location>
</feature>
<sequence>MTDVLIAHALHRAPLAPSPPRHYRNRMVYDLSAPPAAADDLAAPAVAEARRVVGLWCASRSRMPRGFWRELSVRLSSTGELQLKLLLAAGAEAQWAEESAAFAAFLSVELRGAAASVCYQLAAGRARPPKGAPSVPLHGPLHLLEQCAGRSYAVSADTLSQVNHATAAALVRQVGAWLRLHPPDEGSAPVAPRAAAAVAAAAAARGGAIVTGRDVNLFGLALLAPRGTPLRLVTHCRSAFADAALNARRMGRRHATAAWLVARGERTAALLRALAADAPHAAADALCDARWPEHGEEPPPPPPAAAPPPPPPSAPPPPSLAIVTAGRRGVGPHVCAALRALPLRALVYISCCDGSLAADAAHLLGEGGFAVASAARYDHFPRSAFRGAALLLVRRPPALLLPVGPAGSGKSTLCRALRLAAPPGGVRLVPRDALLAAERAAGASLRAARARMHARVVAAAHDAMRRGCLCVFDSCNARVGGRAAAARLAAAAAAGEEGWGGVALVSFAPGEQEAERYRAFLLERVAMRAAHPTFPVLPDEREAALDATLSAMEWPAPSELGAHVVRCDPMRPPLLIQTLSEIFAFYFWWAPAASGSSRMDWERIKADNEKLLDILRCSDSTPELELSSLVKPPHFPHGVELAISSDGAHRVKLVIRKLKRDSE</sequence>
<keyword evidence="3" id="KW-1185">Reference proteome</keyword>
<dbReference type="PANTHER" id="PTHR45904">
    <property type="entry name" value="TRNA (URACIL-5-)-METHYLTRANSFERASE"/>
    <property type="match status" value="1"/>
</dbReference>
<evidence type="ECO:0000313" key="3">
    <source>
        <dbReference type="Proteomes" id="UP001515480"/>
    </source>
</evidence>
<evidence type="ECO:0000256" key="1">
    <source>
        <dbReference type="SAM" id="MobiDB-lite"/>
    </source>
</evidence>
<dbReference type="InterPro" id="IPR045850">
    <property type="entry name" value="TRM2_met"/>
</dbReference>
<evidence type="ECO:0000313" key="2">
    <source>
        <dbReference type="EMBL" id="KAL1521852.1"/>
    </source>
</evidence>
<dbReference type="SUPFAM" id="SSF52540">
    <property type="entry name" value="P-loop containing nucleoside triphosphate hydrolases"/>
    <property type="match status" value="1"/>
</dbReference>
<reference evidence="2 3" key="1">
    <citation type="journal article" date="2024" name="Science">
        <title>Giant polyketide synthase enzymes in the biosynthesis of giant marine polyether toxins.</title>
        <authorList>
            <person name="Fallon T.R."/>
            <person name="Shende V.V."/>
            <person name="Wierzbicki I.H."/>
            <person name="Pendleton A.L."/>
            <person name="Watervoot N.F."/>
            <person name="Auber R.P."/>
            <person name="Gonzalez D.J."/>
            <person name="Wisecaver J.H."/>
            <person name="Moore B.S."/>
        </authorList>
    </citation>
    <scope>NUCLEOTIDE SEQUENCE [LARGE SCALE GENOMIC DNA]</scope>
    <source>
        <strain evidence="2 3">12B1</strain>
    </source>
</reference>
<comment type="caution">
    <text evidence="2">The sequence shown here is derived from an EMBL/GenBank/DDBJ whole genome shotgun (WGS) entry which is preliminary data.</text>
</comment>
<name>A0AB34JLS8_PRYPA</name>
<dbReference type="InterPro" id="IPR027417">
    <property type="entry name" value="P-loop_NTPase"/>
</dbReference>
<dbReference type="PANTHER" id="PTHR45904:SF2">
    <property type="entry name" value="TRNA (URACIL-5-)-METHYLTRANSFERASE HOMOLOG A"/>
    <property type="match status" value="1"/>
</dbReference>
<feature type="compositionally biased region" description="Pro residues" evidence="1">
    <location>
        <begin position="298"/>
        <end position="319"/>
    </location>
</feature>
<dbReference type="Proteomes" id="UP001515480">
    <property type="component" value="Unassembled WGS sequence"/>
</dbReference>
<organism evidence="2 3">
    <name type="scientific">Prymnesium parvum</name>
    <name type="common">Toxic golden alga</name>
    <dbReference type="NCBI Taxonomy" id="97485"/>
    <lineage>
        <taxon>Eukaryota</taxon>
        <taxon>Haptista</taxon>
        <taxon>Haptophyta</taxon>
        <taxon>Prymnesiophyceae</taxon>
        <taxon>Prymnesiales</taxon>
        <taxon>Prymnesiaceae</taxon>
        <taxon>Prymnesium</taxon>
    </lineage>
</organism>
<accession>A0AB34JLS8</accession>
<proteinExistence type="predicted"/>
<dbReference type="EMBL" id="JBGBPQ010000007">
    <property type="protein sequence ID" value="KAL1521852.1"/>
    <property type="molecule type" value="Genomic_DNA"/>
</dbReference>
<dbReference type="InterPro" id="IPR029063">
    <property type="entry name" value="SAM-dependent_MTases_sf"/>
</dbReference>
<dbReference type="Gene3D" id="3.40.50.300">
    <property type="entry name" value="P-loop containing nucleotide triphosphate hydrolases"/>
    <property type="match status" value="1"/>
</dbReference>
<gene>
    <name evidence="2" type="ORF">AB1Y20_021503</name>
</gene>
<dbReference type="AlphaFoldDB" id="A0AB34JLS8"/>
<dbReference type="Gene3D" id="3.40.50.150">
    <property type="entry name" value="Vaccinia Virus protein VP39"/>
    <property type="match status" value="1"/>
</dbReference>
<dbReference type="GO" id="GO:0003723">
    <property type="term" value="F:RNA binding"/>
    <property type="evidence" value="ECO:0007669"/>
    <property type="project" value="TreeGrafter"/>
</dbReference>
<protein>
    <submittedName>
        <fullName evidence="2">Uncharacterized protein</fullName>
    </submittedName>
</protein>
<dbReference type="Pfam" id="PF13671">
    <property type="entry name" value="AAA_33"/>
    <property type="match status" value="1"/>
</dbReference>